<evidence type="ECO:0008006" key="6">
    <source>
        <dbReference type="Google" id="ProtNLM"/>
    </source>
</evidence>
<comment type="similarity">
    <text evidence="1">Belongs to the STIG1 family.</text>
</comment>
<evidence type="ECO:0000256" key="3">
    <source>
        <dbReference type="SAM" id="SignalP"/>
    </source>
</evidence>
<dbReference type="PANTHER" id="PTHR33227">
    <property type="entry name" value="STIGMA-SPECIFIC STIG1-LIKE PROTEIN 3"/>
    <property type="match status" value="1"/>
</dbReference>
<proteinExistence type="inferred from homology"/>
<keyword evidence="2 3" id="KW-0732">Signal</keyword>
<evidence type="ECO:0000313" key="5">
    <source>
        <dbReference type="Proteomes" id="UP000256970"/>
    </source>
</evidence>
<sequence>MNDLMVNFFVAGLLGGALVAAQVTPALTPDLGCSPTEPNNCGTPSAPICVDLGSNEDYCGNCTTKCGGSQVCVQGECVCSKNWPNSCTYSNFTGSSITVCHNFTRSEVACGRCLNTCSSNTECILGECKCSSPTATRCDDNTTSPTSTYCVKNITTSDEHCGRCFNTCPTGQSCTNGVCVCPTTKPKQCPWGNTSTCVNTDTSENHCGDCWKRCNYDEKCVAGVCTKSCLGDATELCPVPGLTGVTLCANIKKDAFHCGKCFNVCPRSQICKDGSCQCSRGKTACPVGSPSSIRCVDTRTSDVACGGCGKVCPSNLDCRDSQCKCPRDRPNECPTKTGQVLCFNFKSDKSACGGCFNQCAASQKCRDGKCVN</sequence>
<dbReference type="AlphaFoldDB" id="A0A383V8A3"/>
<name>A0A383V8A3_TETOB</name>
<dbReference type="InterPro" id="IPR006969">
    <property type="entry name" value="Stig-like"/>
</dbReference>
<dbReference type="PANTHER" id="PTHR33227:SF48">
    <property type="entry name" value="STIGMA-SPECIFIC STIG1-LIKE PROTEIN 4"/>
    <property type="match status" value="1"/>
</dbReference>
<feature type="chain" id="PRO_5016962895" description="TNFR-Cys domain-containing protein" evidence="3">
    <location>
        <begin position="22"/>
        <end position="372"/>
    </location>
</feature>
<reference evidence="4 5" key="1">
    <citation type="submission" date="2016-10" db="EMBL/GenBank/DDBJ databases">
        <authorList>
            <person name="Cai Z."/>
        </authorList>
    </citation>
    <scope>NUCLEOTIDE SEQUENCE [LARGE SCALE GENOMIC DNA]</scope>
</reference>
<evidence type="ECO:0000313" key="4">
    <source>
        <dbReference type="EMBL" id="SZX61797.1"/>
    </source>
</evidence>
<accession>A0A383V8A3</accession>
<protein>
    <recommendedName>
        <fullName evidence="6">TNFR-Cys domain-containing protein</fullName>
    </recommendedName>
</protein>
<gene>
    <name evidence="4" type="ORF">BQ4739_LOCUS2354</name>
</gene>
<dbReference type="Proteomes" id="UP000256970">
    <property type="component" value="Unassembled WGS sequence"/>
</dbReference>
<dbReference type="EMBL" id="FNXT01000177">
    <property type="protein sequence ID" value="SZX61797.1"/>
    <property type="molecule type" value="Genomic_DNA"/>
</dbReference>
<evidence type="ECO:0000256" key="1">
    <source>
        <dbReference type="ARBA" id="ARBA00006010"/>
    </source>
</evidence>
<organism evidence="4 5">
    <name type="scientific">Tetradesmus obliquus</name>
    <name type="common">Green alga</name>
    <name type="synonym">Acutodesmus obliquus</name>
    <dbReference type="NCBI Taxonomy" id="3088"/>
    <lineage>
        <taxon>Eukaryota</taxon>
        <taxon>Viridiplantae</taxon>
        <taxon>Chlorophyta</taxon>
        <taxon>core chlorophytes</taxon>
        <taxon>Chlorophyceae</taxon>
        <taxon>CS clade</taxon>
        <taxon>Sphaeropleales</taxon>
        <taxon>Scenedesmaceae</taxon>
        <taxon>Tetradesmus</taxon>
    </lineage>
</organism>
<feature type="signal peptide" evidence="3">
    <location>
        <begin position="1"/>
        <end position="21"/>
    </location>
</feature>
<evidence type="ECO:0000256" key="2">
    <source>
        <dbReference type="ARBA" id="ARBA00022729"/>
    </source>
</evidence>
<keyword evidence="5" id="KW-1185">Reference proteome</keyword>